<accession>A0ABV0T720</accession>
<evidence type="ECO:0000313" key="2">
    <source>
        <dbReference type="Proteomes" id="UP001482620"/>
    </source>
</evidence>
<reference evidence="1 2" key="1">
    <citation type="submission" date="2021-06" db="EMBL/GenBank/DDBJ databases">
        <authorList>
            <person name="Palmer J.M."/>
        </authorList>
    </citation>
    <scope>NUCLEOTIDE SEQUENCE [LARGE SCALE GENOMIC DNA]</scope>
    <source>
        <strain evidence="2">if_2019</strain>
        <tissue evidence="1">Muscle</tissue>
    </source>
</reference>
<sequence length="124" mass="13820">MFWSTSKNNHNPLEMCIINRLYTSCPAACLQCSSEGYSVRFIHSTPANVGPLLRVKEDFSLVSECNRCGERKSETMAAEFQVVILINQSSCSSLFCQKYSEGGSLPLKNIFTSCKSCTFAQRLV</sequence>
<protein>
    <submittedName>
        <fullName evidence="1">Uncharacterized protein</fullName>
    </submittedName>
</protein>
<proteinExistence type="predicted"/>
<organism evidence="1 2">
    <name type="scientific">Ilyodon furcidens</name>
    <name type="common">goldbreast splitfin</name>
    <dbReference type="NCBI Taxonomy" id="33524"/>
    <lineage>
        <taxon>Eukaryota</taxon>
        <taxon>Metazoa</taxon>
        <taxon>Chordata</taxon>
        <taxon>Craniata</taxon>
        <taxon>Vertebrata</taxon>
        <taxon>Euteleostomi</taxon>
        <taxon>Actinopterygii</taxon>
        <taxon>Neopterygii</taxon>
        <taxon>Teleostei</taxon>
        <taxon>Neoteleostei</taxon>
        <taxon>Acanthomorphata</taxon>
        <taxon>Ovalentaria</taxon>
        <taxon>Atherinomorphae</taxon>
        <taxon>Cyprinodontiformes</taxon>
        <taxon>Goodeidae</taxon>
        <taxon>Ilyodon</taxon>
    </lineage>
</organism>
<evidence type="ECO:0000313" key="1">
    <source>
        <dbReference type="EMBL" id="MEQ2228634.1"/>
    </source>
</evidence>
<dbReference type="EMBL" id="JAHRIQ010023968">
    <property type="protein sequence ID" value="MEQ2228634.1"/>
    <property type="molecule type" value="Genomic_DNA"/>
</dbReference>
<comment type="caution">
    <text evidence="1">The sequence shown here is derived from an EMBL/GenBank/DDBJ whole genome shotgun (WGS) entry which is preliminary data.</text>
</comment>
<gene>
    <name evidence="1" type="ORF">ILYODFUR_010812</name>
</gene>
<keyword evidence="2" id="KW-1185">Reference proteome</keyword>
<dbReference type="Proteomes" id="UP001482620">
    <property type="component" value="Unassembled WGS sequence"/>
</dbReference>
<name>A0ABV0T720_9TELE</name>